<protein>
    <submittedName>
        <fullName evidence="2">Uncharacterized protein</fullName>
    </submittedName>
</protein>
<accession>A0AAF3EDU7</accession>
<keyword evidence="1" id="KW-1185">Reference proteome</keyword>
<name>A0AAF3EDU7_9BILA</name>
<evidence type="ECO:0000313" key="1">
    <source>
        <dbReference type="Proteomes" id="UP000887575"/>
    </source>
</evidence>
<proteinExistence type="predicted"/>
<reference evidence="2" key="1">
    <citation type="submission" date="2024-02" db="UniProtKB">
        <authorList>
            <consortium name="WormBaseParasite"/>
        </authorList>
    </citation>
    <scope>IDENTIFICATION</scope>
</reference>
<sequence length="169" mass="19648">MDNFLKSLDHLTETVSASACRPHELRHLAKNNDTSLSREAAEDISKRHLKAFLERVDEEVRELCRHQELEKRFDDLERLDEKCAAKYGRDSKGYRPVGDPNVDTDGLLSKTKIEYKKNLEKYIVELDEQIQDNSQVLDNNSMVMKKLYEAVREHYSTNDSLMSTKLDAE</sequence>
<dbReference type="Proteomes" id="UP000887575">
    <property type="component" value="Unassembled WGS sequence"/>
</dbReference>
<evidence type="ECO:0000313" key="2">
    <source>
        <dbReference type="WBParaSite" id="MBELARI_LOCUS12148"/>
    </source>
</evidence>
<organism evidence="1 2">
    <name type="scientific">Mesorhabditis belari</name>
    <dbReference type="NCBI Taxonomy" id="2138241"/>
    <lineage>
        <taxon>Eukaryota</taxon>
        <taxon>Metazoa</taxon>
        <taxon>Ecdysozoa</taxon>
        <taxon>Nematoda</taxon>
        <taxon>Chromadorea</taxon>
        <taxon>Rhabditida</taxon>
        <taxon>Rhabditina</taxon>
        <taxon>Rhabditomorpha</taxon>
        <taxon>Rhabditoidea</taxon>
        <taxon>Rhabditidae</taxon>
        <taxon>Mesorhabditinae</taxon>
        <taxon>Mesorhabditis</taxon>
    </lineage>
</organism>
<dbReference type="WBParaSite" id="MBELARI_LOCUS12148">
    <property type="protein sequence ID" value="MBELARI_LOCUS12148"/>
    <property type="gene ID" value="MBELARI_LOCUS12148"/>
</dbReference>
<dbReference type="AlphaFoldDB" id="A0AAF3EDU7"/>